<name>A0A7J6N890_PEROL</name>
<evidence type="ECO:0000313" key="3">
    <source>
        <dbReference type="EMBL" id="KAF4680006.1"/>
    </source>
</evidence>
<organism evidence="3 4">
    <name type="scientific">Perkinsus olseni</name>
    <name type="common">Perkinsus atlanticus</name>
    <dbReference type="NCBI Taxonomy" id="32597"/>
    <lineage>
        <taxon>Eukaryota</taxon>
        <taxon>Sar</taxon>
        <taxon>Alveolata</taxon>
        <taxon>Perkinsozoa</taxon>
        <taxon>Perkinsea</taxon>
        <taxon>Perkinsida</taxon>
        <taxon>Perkinsidae</taxon>
        <taxon>Perkinsus</taxon>
    </lineage>
</organism>
<feature type="region of interest" description="Disordered" evidence="1">
    <location>
        <begin position="29"/>
        <end position="48"/>
    </location>
</feature>
<protein>
    <submittedName>
        <fullName evidence="3">Uncharacterized protein</fullName>
    </submittedName>
</protein>
<sequence>MLTLLRYLLSTLLLTSTRGFAPVGLVAEPTRSSSSGLPDEATVPHPGAAAASGSGDAAFWLEMADQVRNKLVYVVDDDSNMPTELAIAATDDEHPFWMWLAGQMKEEFDTLGLDNPDVLLVPSGVEYDVEFLLATLAAQASSSSFTAIDDTDLSKPQDVVARGREHNFVAESVGGTELRVNAAYTGPLYLRGLRDVFPALEVYGEASLLVEGDSGVVQDEQFGPYPESAAGVVVAGSLCGGFPGVVSALDDRLDRGVVDTTLALGLRAQAEDRMHRV</sequence>
<feature type="signal peptide" evidence="2">
    <location>
        <begin position="1"/>
        <end position="19"/>
    </location>
</feature>
<gene>
    <name evidence="3" type="ORF">FOZ60_014250</name>
</gene>
<keyword evidence="2" id="KW-0732">Signal</keyword>
<evidence type="ECO:0000256" key="1">
    <source>
        <dbReference type="SAM" id="MobiDB-lite"/>
    </source>
</evidence>
<reference evidence="3 4" key="1">
    <citation type="submission" date="2020-04" db="EMBL/GenBank/DDBJ databases">
        <title>Perkinsus olseni comparative genomics.</title>
        <authorList>
            <person name="Bogema D.R."/>
        </authorList>
    </citation>
    <scope>NUCLEOTIDE SEQUENCE [LARGE SCALE GENOMIC DNA]</scope>
    <source>
        <strain evidence="3">00978-12</strain>
    </source>
</reference>
<accession>A0A7J6N890</accession>
<dbReference type="AlphaFoldDB" id="A0A7J6N890"/>
<evidence type="ECO:0000313" key="4">
    <source>
        <dbReference type="Proteomes" id="UP000541610"/>
    </source>
</evidence>
<dbReference type="Proteomes" id="UP000541610">
    <property type="component" value="Unassembled WGS sequence"/>
</dbReference>
<evidence type="ECO:0000256" key="2">
    <source>
        <dbReference type="SAM" id="SignalP"/>
    </source>
</evidence>
<proteinExistence type="predicted"/>
<feature type="chain" id="PRO_5029662584" evidence="2">
    <location>
        <begin position="20"/>
        <end position="277"/>
    </location>
</feature>
<dbReference type="EMBL" id="JABANP010000661">
    <property type="protein sequence ID" value="KAF4680006.1"/>
    <property type="molecule type" value="Genomic_DNA"/>
</dbReference>
<comment type="caution">
    <text evidence="3">The sequence shown here is derived from an EMBL/GenBank/DDBJ whole genome shotgun (WGS) entry which is preliminary data.</text>
</comment>